<name>A0A7J6GCU6_CANSA</name>
<evidence type="ECO:0000256" key="1">
    <source>
        <dbReference type="ARBA" id="ARBA00004259"/>
    </source>
</evidence>
<dbReference type="AlphaFoldDB" id="A0A7J6GCU6"/>
<reference evidence="9 10" key="1">
    <citation type="journal article" date="2020" name="bioRxiv">
        <title>Sequence and annotation of 42 cannabis genomes reveals extensive copy number variation in cannabinoid synthesis and pathogen resistance genes.</title>
        <authorList>
            <person name="Mckernan K.J."/>
            <person name="Helbert Y."/>
            <person name="Kane L.T."/>
            <person name="Ebling H."/>
            <person name="Zhang L."/>
            <person name="Liu B."/>
            <person name="Eaton Z."/>
            <person name="Mclaughlin S."/>
            <person name="Kingan S."/>
            <person name="Baybayan P."/>
            <person name="Concepcion G."/>
            <person name="Jordan M."/>
            <person name="Riva A."/>
            <person name="Barbazuk W."/>
            <person name="Harkins T."/>
        </authorList>
    </citation>
    <scope>NUCLEOTIDE SEQUENCE [LARGE SCALE GENOMIC DNA]</scope>
    <source>
        <strain evidence="9 10">cv. Jamaican Lion 4</strain>
        <strain evidence="8">Father</strain>
        <strain evidence="7">Mother</strain>
        <tissue evidence="7">Leaf</tissue>
    </source>
</reference>
<dbReference type="InterPro" id="IPR032710">
    <property type="entry name" value="NTF2-like_dom_sf"/>
</dbReference>
<dbReference type="InterPro" id="IPR002075">
    <property type="entry name" value="NTF2_dom"/>
</dbReference>
<dbReference type="SUPFAM" id="SSF54427">
    <property type="entry name" value="NTF2-like"/>
    <property type="match status" value="1"/>
</dbReference>
<keyword evidence="10" id="KW-1185">Reference proteome</keyword>
<dbReference type="GO" id="GO:0006606">
    <property type="term" value="P:protein import into nucleus"/>
    <property type="evidence" value="ECO:0007669"/>
    <property type="project" value="UniProtKB-ARBA"/>
</dbReference>
<comment type="subunit">
    <text evidence="4">Interacts with RAN1.</text>
</comment>
<dbReference type="GO" id="GO:0005737">
    <property type="term" value="C:cytoplasm"/>
    <property type="evidence" value="ECO:0007669"/>
    <property type="project" value="UniProtKB-SubCell"/>
</dbReference>
<evidence type="ECO:0000313" key="8">
    <source>
        <dbReference type="EMBL" id="KAF4401885.1"/>
    </source>
</evidence>
<dbReference type="PROSITE" id="PS50177">
    <property type="entry name" value="NTF2_DOMAIN"/>
    <property type="match status" value="1"/>
</dbReference>
<evidence type="ECO:0000256" key="5">
    <source>
        <dbReference type="RuleBase" id="RU369002"/>
    </source>
</evidence>
<dbReference type="PANTHER" id="PTHR12612">
    <property type="entry name" value="NUCLEAR TRANSPORT FACTOR 2"/>
    <property type="match status" value="1"/>
</dbReference>
<evidence type="ECO:0000313" key="7">
    <source>
        <dbReference type="EMBL" id="KAF4380776.1"/>
    </source>
</evidence>
<dbReference type="CDD" id="cd00780">
    <property type="entry name" value="NTF2"/>
    <property type="match status" value="1"/>
</dbReference>
<dbReference type="Pfam" id="PF02136">
    <property type="entry name" value="NTF2"/>
    <property type="match status" value="1"/>
</dbReference>
<keyword evidence="2 5" id="KW-0963">Cytoplasm</keyword>
<protein>
    <recommendedName>
        <fullName evidence="6">NTF2 domain-containing protein</fullName>
    </recommendedName>
</protein>
<dbReference type="GO" id="GO:0051028">
    <property type="term" value="P:mRNA transport"/>
    <property type="evidence" value="ECO:0007669"/>
    <property type="project" value="UniProtKB-UniRule"/>
</dbReference>
<dbReference type="Proteomes" id="UP000525078">
    <property type="component" value="Unassembled WGS sequence"/>
</dbReference>
<gene>
    <name evidence="7" type="ORF">F8388_017130</name>
    <name evidence="8" type="ORF">G4B88_017397</name>
</gene>
<keyword evidence="5" id="KW-0813">Transport</keyword>
<evidence type="ECO:0000313" key="9">
    <source>
        <dbReference type="Proteomes" id="UP000525078"/>
    </source>
</evidence>
<sequence length="123" mass="13867">MDPDTVSKAFVEHFYSTFDTSRANLGTLYQDASMLAFEDQKFQGAQNIVAKLASLPFEQCKHNINTVDFQPSGLAGGMLVFVKCNFQLAGKQHTLKFSQIFHLMPTPHGSFYVFSDIFRLNYA</sequence>
<dbReference type="EMBL" id="JAATIQ010000009">
    <property type="protein sequence ID" value="KAF4401885.1"/>
    <property type="molecule type" value="Genomic_DNA"/>
</dbReference>
<proteinExistence type="predicted"/>
<dbReference type="FunFam" id="3.10.450.50:FF:000005">
    <property type="entry name" value="Nuclear transport factor 2"/>
    <property type="match status" value="1"/>
</dbReference>
<feature type="domain" description="NTF2" evidence="6">
    <location>
        <begin position="6"/>
        <end position="120"/>
    </location>
</feature>
<comment type="function">
    <text evidence="3">Facilitates protein transport into the nucleus. Interacts with various nucleoporins and with Ran-GDP. Could be part of a multicomponent system of cytosolic factors that assemble at the pore complex during nuclear import.</text>
</comment>
<dbReference type="GO" id="GO:0005635">
    <property type="term" value="C:nuclear envelope"/>
    <property type="evidence" value="ECO:0007669"/>
    <property type="project" value="UniProtKB-SubCell"/>
</dbReference>
<dbReference type="InterPro" id="IPR018222">
    <property type="entry name" value="Nuclear_transport_factor_2_euk"/>
</dbReference>
<comment type="caution">
    <text evidence="7">The sequence shown here is derived from an EMBL/GenBank/DDBJ whole genome shotgun (WGS) entry which is preliminary data.</text>
</comment>
<evidence type="ECO:0000256" key="4">
    <source>
        <dbReference type="ARBA" id="ARBA00062736"/>
    </source>
</evidence>
<comment type="subcellular location">
    <subcellularLocation>
        <location evidence="5">Cytoplasm</location>
    </subcellularLocation>
    <subcellularLocation>
        <location evidence="5">Nucleus</location>
    </subcellularLocation>
    <subcellularLocation>
        <location evidence="1">Nucleus envelope</location>
    </subcellularLocation>
</comment>
<dbReference type="Gene3D" id="3.10.450.50">
    <property type="match status" value="1"/>
</dbReference>
<evidence type="ECO:0000256" key="3">
    <source>
        <dbReference type="ARBA" id="ARBA00058161"/>
    </source>
</evidence>
<accession>A0A7J6GCU6</accession>
<keyword evidence="5" id="KW-0653">Protein transport</keyword>
<evidence type="ECO:0000259" key="6">
    <source>
        <dbReference type="PROSITE" id="PS50177"/>
    </source>
</evidence>
<keyword evidence="5" id="KW-0539">Nucleus</keyword>
<comment type="function">
    <text evidence="5">Has a role in nuclear-cytoplasmic transport of proteins and mRNAs.</text>
</comment>
<dbReference type="InterPro" id="IPR045875">
    <property type="entry name" value="NTF2"/>
</dbReference>
<dbReference type="EMBL" id="JAATIP010000064">
    <property type="protein sequence ID" value="KAF4380776.1"/>
    <property type="molecule type" value="Genomic_DNA"/>
</dbReference>
<evidence type="ECO:0000256" key="2">
    <source>
        <dbReference type="ARBA" id="ARBA00022490"/>
    </source>
</evidence>
<dbReference type="Proteomes" id="UP000583929">
    <property type="component" value="Unassembled WGS sequence"/>
</dbReference>
<organism evidence="7 9">
    <name type="scientific">Cannabis sativa</name>
    <name type="common">Hemp</name>
    <name type="synonym">Marijuana</name>
    <dbReference type="NCBI Taxonomy" id="3483"/>
    <lineage>
        <taxon>Eukaryota</taxon>
        <taxon>Viridiplantae</taxon>
        <taxon>Streptophyta</taxon>
        <taxon>Embryophyta</taxon>
        <taxon>Tracheophyta</taxon>
        <taxon>Spermatophyta</taxon>
        <taxon>Magnoliopsida</taxon>
        <taxon>eudicotyledons</taxon>
        <taxon>Gunneridae</taxon>
        <taxon>Pentapetalae</taxon>
        <taxon>rosids</taxon>
        <taxon>fabids</taxon>
        <taxon>Rosales</taxon>
        <taxon>Cannabaceae</taxon>
        <taxon>Cannabis</taxon>
    </lineage>
</organism>
<evidence type="ECO:0000313" key="10">
    <source>
        <dbReference type="Proteomes" id="UP000583929"/>
    </source>
</evidence>